<keyword evidence="1" id="KW-0472">Membrane</keyword>
<feature type="transmembrane region" description="Helical" evidence="1">
    <location>
        <begin position="31"/>
        <end position="52"/>
    </location>
</feature>
<protein>
    <recommendedName>
        <fullName evidence="4">DUF2784 domain-containing protein</fullName>
    </recommendedName>
</protein>
<sequence length="130" mass="15256">MFTYANTVFVVHFLLVLMNVVGWIFPGPIFYAYLTTWFLAVAVDILFGVCPLTQMEFNIRKKLDPEAKFEKSCMVHYIRKWRGLAPRSPESDAPKTWRQKHSIVFIMVPLLVVSLIWQTLVYGRDIFYFA</sequence>
<evidence type="ECO:0000313" key="2">
    <source>
        <dbReference type="EMBL" id="PIR38765.1"/>
    </source>
</evidence>
<comment type="caution">
    <text evidence="2">The sequence shown here is derived from an EMBL/GenBank/DDBJ whole genome shotgun (WGS) entry which is preliminary data.</text>
</comment>
<reference evidence="2 3" key="1">
    <citation type="submission" date="2017-09" db="EMBL/GenBank/DDBJ databases">
        <title>Depth-based differentiation of microbial function through sediment-hosted aquifers and enrichment of novel symbionts in the deep terrestrial subsurface.</title>
        <authorList>
            <person name="Probst A.J."/>
            <person name="Ladd B."/>
            <person name="Jarett J.K."/>
            <person name="Geller-Mcgrath D.E."/>
            <person name="Sieber C.M."/>
            <person name="Emerson J.B."/>
            <person name="Anantharaman K."/>
            <person name="Thomas B.C."/>
            <person name="Malmstrom R."/>
            <person name="Stieglmeier M."/>
            <person name="Klingl A."/>
            <person name="Woyke T."/>
            <person name="Ryan C.M."/>
            <person name="Banfield J.F."/>
        </authorList>
    </citation>
    <scope>NUCLEOTIDE SEQUENCE [LARGE SCALE GENOMIC DNA]</scope>
    <source>
        <strain evidence="2">CG10_big_fil_rev_8_21_14_0_10_42_12</strain>
    </source>
</reference>
<keyword evidence="1" id="KW-1133">Transmembrane helix</keyword>
<dbReference type="Proteomes" id="UP000231333">
    <property type="component" value="Unassembled WGS sequence"/>
</dbReference>
<dbReference type="Pfam" id="PF10861">
    <property type="entry name" value="DUF2784"/>
    <property type="match status" value="1"/>
</dbReference>
<evidence type="ECO:0000256" key="1">
    <source>
        <dbReference type="SAM" id="Phobius"/>
    </source>
</evidence>
<accession>A0A2H0QYQ6</accession>
<proteinExistence type="predicted"/>
<organism evidence="2 3">
    <name type="scientific">Candidatus Zambryskibacteria bacterium CG10_big_fil_rev_8_21_14_0_10_42_12</name>
    <dbReference type="NCBI Taxonomy" id="1975115"/>
    <lineage>
        <taxon>Bacteria</taxon>
        <taxon>Candidatus Zambryskiibacteriota</taxon>
    </lineage>
</organism>
<feature type="transmembrane region" description="Helical" evidence="1">
    <location>
        <begin position="7"/>
        <end position="25"/>
    </location>
</feature>
<keyword evidence="1" id="KW-0812">Transmembrane</keyword>
<gene>
    <name evidence="2" type="ORF">COV34_00400</name>
</gene>
<dbReference type="EMBL" id="PCXL01000008">
    <property type="protein sequence ID" value="PIR38765.1"/>
    <property type="molecule type" value="Genomic_DNA"/>
</dbReference>
<evidence type="ECO:0008006" key="4">
    <source>
        <dbReference type="Google" id="ProtNLM"/>
    </source>
</evidence>
<name>A0A2H0QYQ6_9BACT</name>
<evidence type="ECO:0000313" key="3">
    <source>
        <dbReference type="Proteomes" id="UP000231333"/>
    </source>
</evidence>
<feature type="transmembrane region" description="Helical" evidence="1">
    <location>
        <begin position="103"/>
        <end position="123"/>
    </location>
</feature>
<dbReference type="AlphaFoldDB" id="A0A2H0QYQ6"/>
<dbReference type="InterPro" id="IPR021218">
    <property type="entry name" value="DUF2784"/>
</dbReference>